<keyword evidence="1" id="KW-0472">Membrane</keyword>
<accession>A0A392M0E0</accession>
<evidence type="ECO:0000313" key="3">
    <source>
        <dbReference type="Proteomes" id="UP000265520"/>
    </source>
</evidence>
<proteinExistence type="predicted"/>
<evidence type="ECO:0000256" key="1">
    <source>
        <dbReference type="SAM" id="Phobius"/>
    </source>
</evidence>
<gene>
    <name evidence="2" type="ORF">A2U01_0001551</name>
</gene>
<organism evidence="2 3">
    <name type="scientific">Trifolium medium</name>
    <dbReference type="NCBI Taxonomy" id="97028"/>
    <lineage>
        <taxon>Eukaryota</taxon>
        <taxon>Viridiplantae</taxon>
        <taxon>Streptophyta</taxon>
        <taxon>Embryophyta</taxon>
        <taxon>Tracheophyta</taxon>
        <taxon>Spermatophyta</taxon>
        <taxon>Magnoliopsida</taxon>
        <taxon>eudicotyledons</taxon>
        <taxon>Gunneridae</taxon>
        <taxon>Pentapetalae</taxon>
        <taxon>rosids</taxon>
        <taxon>fabids</taxon>
        <taxon>Fabales</taxon>
        <taxon>Fabaceae</taxon>
        <taxon>Papilionoideae</taxon>
        <taxon>50 kb inversion clade</taxon>
        <taxon>NPAAA clade</taxon>
        <taxon>Hologalegina</taxon>
        <taxon>IRL clade</taxon>
        <taxon>Trifolieae</taxon>
        <taxon>Trifolium</taxon>
    </lineage>
</organism>
<dbReference type="EMBL" id="LXQA010001483">
    <property type="protein sequence ID" value="MCH80777.1"/>
    <property type="molecule type" value="Genomic_DNA"/>
</dbReference>
<sequence length="88" mass="9881">MVASHKRGMSYTPNGVCVFGICIVLATSLFHESSLHVRERPPFIASLCSTVIVLASWSYAVYGFVMLHGHSPRVLELCRLWLRYAPRS</sequence>
<comment type="caution">
    <text evidence="2">The sequence shown here is derived from an EMBL/GenBank/DDBJ whole genome shotgun (WGS) entry which is preliminary data.</text>
</comment>
<dbReference type="AlphaFoldDB" id="A0A392M0E0"/>
<keyword evidence="3" id="KW-1185">Reference proteome</keyword>
<feature type="transmembrane region" description="Helical" evidence="1">
    <location>
        <begin position="12"/>
        <end position="31"/>
    </location>
</feature>
<name>A0A392M0E0_9FABA</name>
<keyword evidence="1" id="KW-1133">Transmembrane helix</keyword>
<feature type="transmembrane region" description="Helical" evidence="1">
    <location>
        <begin position="43"/>
        <end position="65"/>
    </location>
</feature>
<dbReference type="Proteomes" id="UP000265520">
    <property type="component" value="Unassembled WGS sequence"/>
</dbReference>
<protein>
    <submittedName>
        <fullName evidence="2">Uncharacterized protein</fullName>
    </submittedName>
</protein>
<evidence type="ECO:0000313" key="2">
    <source>
        <dbReference type="EMBL" id="MCH80777.1"/>
    </source>
</evidence>
<keyword evidence="1" id="KW-0812">Transmembrane</keyword>
<reference evidence="2 3" key="1">
    <citation type="journal article" date="2018" name="Front. Plant Sci.">
        <title>Red Clover (Trifolium pratense) and Zigzag Clover (T. medium) - A Picture of Genomic Similarities and Differences.</title>
        <authorList>
            <person name="Dluhosova J."/>
            <person name="Istvanek J."/>
            <person name="Nedelnik J."/>
            <person name="Repkova J."/>
        </authorList>
    </citation>
    <scope>NUCLEOTIDE SEQUENCE [LARGE SCALE GENOMIC DNA]</scope>
    <source>
        <strain evidence="3">cv. 10/8</strain>
        <tissue evidence="2">Leaf</tissue>
    </source>
</reference>